<evidence type="ECO:0000256" key="3">
    <source>
        <dbReference type="ARBA" id="ARBA00022741"/>
    </source>
</evidence>
<keyword evidence="3" id="KW-0547">Nucleotide-binding</keyword>
<evidence type="ECO:0000313" key="6">
    <source>
        <dbReference type="EMBL" id="GIM73428.1"/>
    </source>
</evidence>
<dbReference type="GO" id="GO:0005524">
    <property type="term" value="F:ATP binding"/>
    <property type="evidence" value="ECO:0007669"/>
    <property type="project" value="UniProtKB-KW"/>
</dbReference>
<dbReference type="InterPro" id="IPR003593">
    <property type="entry name" value="AAA+_ATPase"/>
</dbReference>
<keyword evidence="2" id="KW-0813">Transport</keyword>
<evidence type="ECO:0000256" key="2">
    <source>
        <dbReference type="ARBA" id="ARBA00022448"/>
    </source>
</evidence>
<evidence type="ECO:0000256" key="1">
    <source>
        <dbReference type="ARBA" id="ARBA00005417"/>
    </source>
</evidence>
<keyword evidence="7" id="KW-1185">Reference proteome</keyword>
<dbReference type="SMART" id="SM00382">
    <property type="entry name" value="AAA"/>
    <property type="match status" value="1"/>
</dbReference>
<dbReference type="Proteomes" id="UP000680865">
    <property type="component" value="Unassembled WGS sequence"/>
</dbReference>
<dbReference type="InterPro" id="IPR017871">
    <property type="entry name" value="ABC_transporter-like_CS"/>
</dbReference>
<dbReference type="AlphaFoldDB" id="A0A919SMJ6"/>
<protein>
    <submittedName>
        <fullName evidence="6">Manganese ABC transporter ATP-binding protein</fullName>
    </submittedName>
</protein>
<dbReference type="SUPFAM" id="SSF52540">
    <property type="entry name" value="P-loop containing nucleoside triphosphate hydrolases"/>
    <property type="match status" value="1"/>
</dbReference>
<dbReference type="GO" id="GO:0016887">
    <property type="term" value="F:ATP hydrolysis activity"/>
    <property type="evidence" value="ECO:0007669"/>
    <property type="project" value="InterPro"/>
</dbReference>
<keyword evidence="4 6" id="KW-0067">ATP-binding</keyword>
<evidence type="ECO:0000259" key="5">
    <source>
        <dbReference type="PROSITE" id="PS50893"/>
    </source>
</evidence>
<dbReference type="InterPro" id="IPR027417">
    <property type="entry name" value="P-loop_NTPase"/>
</dbReference>
<feature type="domain" description="ABC transporter" evidence="5">
    <location>
        <begin position="22"/>
        <end position="254"/>
    </location>
</feature>
<reference evidence="6" key="1">
    <citation type="submission" date="2021-03" db="EMBL/GenBank/DDBJ databases">
        <title>Whole genome shotgun sequence of Actinoplanes consettensis NBRC 14913.</title>
        <authorList>
            <person name="Komaki H."/>
            <person name="Tamura T."/>
        </authorList>
    </citation>
    <scope>NUCLEOTIDE SEQUENCE</scope>
    <source>
        <strain evidence="6">NBRC 14913</strain>
    </source>
</reference>
<dbReference type="PROSITE" id="PS00211">
    <property type="entry name" value="ABC_TRANSPORTER_1"/>
    <property type="match status" value="1"/>
</dbReference>
<dbReference type="Pfam" id="PF00005">
    <property type="entry name" value="ABC_tran"/>
    <property type="match status" value="1"/>
</dbReference>
<evidence type="ECO:0000313" key="7">
    <source>
        <dbReference type="Proteomes" id="UP000680865"/>
    </source>
</evidence>
<name>A0A919SMJ6_9ACTN</name>
<dbReference type="EMBL" id="BOQP01000017">
    <property type="protein sequence ID" value="GIM73428.1"/>
    <property type="molecule type" value="Genomic_DNA"/>
</dbReference>
<proteinExistence type="inferred from homology"/>
<organism evidence="6 7">
    <name type="scientific">Winogradskya consettensis</name>
    <dbReference type="NCBI Taxonomy" id="113560"/>
    <lineage>
        <taxon>Bacteria</taxon>
        <taxon>Bacillati</taxon>
        <taxon>Actinomycetota</taxon>
        <taxon>Actinomycetes</taxon>
        <taxon>Micromonosporales</taxon>
        <taxon>Micromonosporaceae</taxon>
        <taxon>Winogradskya</taxon>
    </lineage>
</organism>
<dbReference type="PANTHER" id="PTHR42734:SF5">
    <property type="entry name" value="IRON TRANSPORT SYSTEM ATP-BINDING PROTEIN HI_0361-RELATED"/>
    <property type="match status" value="1"/>
</dbReference>
<accession>A0A919SMJ6</accession>
<dbReference type="PANTHER" id="PTHR42734">
    <property type="entry name" value="METAL TRANSPORT SYSTEM ATP-BINDING PROTEIN TM_0124-RELATED"/>
    <property type="match status" value="1"/>
</dbReference>
<dbReference type="PROSITE" id="PS50893">
    <property type="entry name" value="ABC_TRANSPORTER_2"/>
    <property type="match status" value="1"/>
</dbReference>
<dbReference type="RefSeq" id="WP_244876073.1">
    <property type="nucleotide sequence ID" value="NZ_BAAATW010000012.1"/>
</dbReference>
<comment type="caution">
    <text evidence="6">The sequence shown here is derived from an EMBL/GenBank/DDBJ whole genome shotgun (WGS) entry which is preliminary data.</text>
</comment>
<sequence>MAEPPSAGPVPAQRHASQPAALRIEAAGFGYRGTTVLRDVELTVGEGQTLALVGPNGAGKSTLIKSVTGLADLVTGSVTVLGRALPKARGLAAYVPQAETLDPDFPVSAADVVLMGRYRRIGWWRPTGRADRDAALAALDRVGLADRARTRFGLLSGGQRQRVLVARAIAAEARLLLLDEPLNGVDATSQERILSALGELTATGTAVVISTHDLAVAARIADQVCVLNGRQWAAGAPREVLTPEVLREAYGNHAVDLPDGRTMLVET</sequence>
<dbReference type="Gene3D" id="3.40.50.300">
    <property type="entry name" value="P-loop containing nucleotide triphosphate hydrolases"/>
    <property type="match status" value="1"/>
</dbReference>
<gene>
    <name evidence="6" type="ORF">Aco04nite_35200</name>
</gene>
<comment type="similarity">
    <text evidence="1">Belongs to the ABC transporter superfamily.</text>
</comment>
<evidence type="ECO:0000256" key="4">
    <source>
        <dbReference type="ARBA" id="ARBA00022840"/>
    </source>
</evidence>
<dbReference type="InterPro" id="IPR050153">
    <property type="entry name" value="Metal_Ion_Import_ABC"/>
</dbReference>
<dbReference type="InterPro" id="IPR003439">
    <property type="entry name" value="ABC_transporter-like_ATP-bd"/>
</dbReference>